<dbReference type="AlphaFoldDB" id="A0A839RJT6"/>
<keyword evidence="6" id="KW-1185">Reference proteome</keyword>
<keyword evidence="3" id="KW-0963">Cytoplasm</keyword>
<evidence type="ECO:0000256" key="4">
    <source>
        <dbReference type="ARBA" id="ARBA00023186"/>
    </source>
</evidence>
<sequence length="247" mass="26559">MHVKSWHVTALELSILLFSAGRDRLPYPLQHSLPNSDEGATREELATAKRRIEKQLSRELEEAALCLLEPEKYAQSVSFVRDGESAKKQRAIAAARGAHAGVAVQEPGASESHGGDVVLRLVPRAAAAQYVVASLPDTPAGLSRSVTGHTTVAKAAETLMPQRHPTHSDGVTAEMLFSRRRTATGEVIVGSGPTYSTRVNETDTALSWIDVDGDGRYLVRATGNSDCLSVLPADGARLTREIRRCLA</sequence>
<evidence type="ECO:0000313" key="5">
    <source>
        <dbReference type="EMBL" id="MBB3036444.1"/>
    </source>
</evidence>
<evidence type="ECO:0000256" key="1">
    <source>
        <dbReference type="ARBA" id="ARBA00004496"/>
    </source>
</evidence>
<protein>
    <recommendedName>
        <fullName evidence="7">ESX secretion-associated protein EspG</fullName>
    </recommendedName>
</protein>
<comment type="subcellular location">
    <subcellularLocation>
        <location evidence="1">Cytoplasm</location>
    </subcellularLocation>
</comment>
<dbReference type="Pfam" id="PF14011">
    <property type="entry name" value="ESX-1_EspG"/>
    <property type="match status" value="1"/>
</dbReference>
<keyword evidence="4" id="KW-0143">Chaperone</keyword>
<gene>
    <name evidence="5" type="ORF">FHU29_000878</name>
</gene>
<evidence type="ECO:0000256" key="2">
    <source>
        <dbReference type="ARBA" id="ARBA00006411"/>
    </source>
</evidence>
<name>A0A839RJT6_9ACTN</name>
<evidence type="ECO:0000313" key="6">
    <source>
        <dbReference type="Proteomes" id="UP000567922"/>
    </source>
</evidence>
<dbReference type="RefSeq" id="WP_064440324.1">
    <property type="nucleotide sequence ID" value="NZ_JACHWS010000001.1"/>
</dbReference>
<comment type="similarity">
    <text evidence="2">Belongs to the EspG family.</text>
</comment>
<evidence type="ECO:0008006" key="7">
    <source>
        <dbReference type="Google" id="ProtNLM"/>
    </source>
</evidence>
<evidence type="ECO:0000256" key="3">
    <source>
        <dbReference type="ARBA" id="ARBA00022490"/>
    </source>
</evidence>
<reference evidence="5 6" key="1">
    <citation type="submission" date="2020-08" db="EMBL/GenBank/DDBJ databases">
        <title>Sequencing the genomes of 1000 actinobacteria strains.</title>
        <authorList>
            <person name="Klenk H.-P."/>
        </authorList>
    </citation>
    <scope>NUCLEOTIDE SEQUENCE [LARGE SCALE GENOMIC DNA]</scope>
    <source>
        <strain evidence="5 6">DSM 45258</strain>
    </source>
</reference>
<organism evidence="5 6">
    <name type="scientific">Hoyosella altamirensis</name>
    <dbReference type="NCBI Taxonomy" id="616997"/>
    <lineage>
        <taxon>Bacteria</taxon>
        <taxon>Bacillati</taxon>
        <taxon>Actinomycetota</taxon>
        <taxon>Actinomycetes</taxon>
        <taxon>Mycobacteriales</taxon>
        <taxon>Hoyosellaceae</taxon>
        <taxon>Hoyosella</taxon>
    </lineage>
</organism>
<comment type="caution">
    <text evidence="5">The sequence shown here is derived from an EMBL/GenBank/DDBJ whole genome shotgun (WGS) entry which is preliminary data.</text>
</comment>
<dbReference type="Proteomes" id="UP000567922">
    <property type="component" value="Unassembled WGS sequence"/>
</dbReference>
<proteinExistence type="inferred from homology"/>
<accession>A0A839RJT6</accession>
<dbReference type="InterPro" id="IPR025734">
    <property type="entry name" value="EspG"/>
</dbReference>
<dbReference type="EMBL" id="JACHWS010000001">
    <property type="protein sequence ID" value="MBB3036444.1"/>
    <property type="molecule type" value="Genomic_DNA"/>
</dbReference>